<dbReference type="Proteomes" id="UP000000305">
    <property type="component" value="Unassembled WGS sequence"/>
</dbReference>
<name>E9HAY4_DAPPU</name>
<dbReference type="OrthoDB" id="6338332at2759"/>
<dbReference type="KEGG" id="dpx:DAPPUDRAFT_309221"/>
<evidence type="ECO:0000256" key="2">
    <source>
        <dbReference type="SAM" id="SignalP"/>
    </source>
</evidence>
<dbReference type="InParanoid" id="E9HAY4"/>
<dbReference type="Gene3D" id="2.70.220.10">
    <property type="entry name" value="Ganglioside GM2 activator"/>
    <property type="match status" value="1"/>
</dbReference>
<evidence type="ECO:0000313" key="3">
    <source>
        <dbReference type="EMBL" id="EFX71139.1"/>
    </source>
</evidence>
<dbReference type="AlphaFoldDB" id="E9HAY4"/>
<evidence type="ECO:0000256" key="1">
    <source>
        <dbReference type="ARBA" id="ARBA00022729"/>
    </source>
</evidence>
<accession>E9HAY4</accession>
<feature type="signal peptide" evidence="2">
    <location>
        <begin position="1"/>
        <end position="26"/>
    </location>
</feature>
<proteinExistence type="predicted"/>
<keyword evidence="1 2" id="KW-0732">Signal</keyword>
<evidence type="ECO:0000313" key="4">
    <source>
        <dbReference type="Proteomes" id="UP000000305"/>
    </source>
</evidence>
<organism evidence="3 4">
    <name type="scientific">Daphnia pulex</name>
    <name type="common">Water flea</name>
    <dbReference type="NCBI Taxonomy" id="6669"/>
    <lineage>
        <taxon>Eukaryota</taxon>
        <taxon>Metazoa</taxon>
        <taxon>Ecdysozoa</taxon>
        <taxon>Arthropoda</taxon>
        <taxon>Crustacea</taxon>
        <taxon>Branchiopoda</taxon>
        <taxon>Diplostraca</taxon>
        <taxon>Cladocera</taxon>
        <taxon>Anomopoda</taxon>
        <taxon>Daphniidae</taxon>
        <taxon>Daphnia</taxon>
    </lineage>
</organism>
<keyword evidence="4" id="KW-1185">Reference proteome</keyword>
<feature type="chain" id="PRO_5043522913" description="MD-2-related lipid-recognition domain-containing protein" evidence="2">
    <location>
        <begin position="27"/>
        <end position="177"/>
    </location>
</feature>
<protein>
    <recommendedName>
        <fullName evidence="5">MD-2-related lipid-recognition domain-containing protein</fullName>
    </recommendedName>
</protein>
<gene>
    <name evidence="3" type="ORF">DAPPUDRAFT_309221</name>
</gene>
<dbReference type="EMBL" id="GL732613">
    <property type="protein sequence ID" value="EFX71139.1"/>
    <property type="molecule type" value="Genomic_DNA"/>
</dbReference>
<dbReference type="HOGENOM" id="CLU_130064_0_0_1"/>
<sequence length="177" mass="19342">MKRPAFSLFAKFVLLFVYLVATPTWCSHTILDCGGTSIAFSGQSTNSDEITLVPGGSIELSVTARSSQPTPEGVVLMKLIRRESDNAIVPCLDGISGSCQIDLCYYVVNYPDLISLPVSTCPVPAASYTFNIKLLFNEIWLGVNGDMQNATYNMRYELKVAQEVVGCFTFPFTLSTV</sequence>
<evidence type="ECO:0008006" key="5">
    <source>
        <dbReference type="Google" id="ProtNLM"/>
    </source>
</evidence>
<dbReference type="InterPro" id="IPR036846">
    <property type="entry name" value="GM2-AP_sf"/>
</dbReference>
<dbReference type="PhylomeDB" id="E9HAY4"/>
<reference evidence="3 4" key="1">
    <citation type="journal article" date="2011" name="Science">
        <title>The ecoresponsive genome of Daphnia pulex.</title>
        <authorList>
            <person name="Colbourne J.K."/>
            <person name="Pfrender M.E."/>
            <person name="Gilbert D."/>
            <person name="Thomas W.K."/>
            <person name="Tucker A."/>
            <person name="Oakley T.H."/>
            <person name="Tokishita S."/>
            <person name="Aerts A."/>
            <person name="Arnold G.J."/>
            <person name="Basu M.K."/>
            <person name="Bauer D.J."/>
            <person name="Caceres C.E."/>
            <person name="Carmel L."/>
            <person name="Casola C."/>
            <person name="Choi J.H."/>
            <person name="Detter J.C."/>
            <person name="Dong Q."/>
            <person name="Dusheyko S."/>
            <person name="Eads B.D."/>
            <person name="Frohlich T."/>
            <person name="Geiler-Samerotte K.A."/>
            <person name="Gerlach D."/>
            <person name="Hatcher P."/>
            <person name="Jogdeo S."/>
            <person name="Krijgsveld J."/>
            <person name="Kriventseva E.V."/>
            <person name="Kultz D."/>
            <person name="Laforsch C."/>
            <person name="Lindquist E."/>
            <person name="Lopez J."/>
            <person name="Manak J.R."/>
            <person name="Muller J."/>
            <person name="Pangilinan J."/>
            <person name="Patwardhan R.P."/>
            <person name="Pitluck S."/>
            <person name="Pritham E.J."/>
            <person name="Rechtsteiner A."/>
            <person name="Rho M."/>
            <person name="Rogozin I.B."/>
            <person name="Sakarya O."/>
            <person name="Salamov A."/>
            <person name="Schaack S."/>
            <person name="Shapiro H."/>
            <person name="Shiga Y."/>
            <person name="Skalitzky C."/>
            <person name="Smith Z."/>
            <person name="Souvorov A."/>
            <person name="Sung W."/>
            <person name="Tang Z."/>
            <person name="Tsuchiya D."/>
            <person name="Tu H."/>
            <person name="Vos H."/>
            <person name="Wang M."/>
            <person name="Wolf Y.I."/>
            <person name="Yamagata H."/>
            <person name="Yamada T."/>
            <person name="Ye Y."/>
            <person name="Shaw J.R."/>
            <person name="Andrews J."/>
            <person name="Crease T.J."/>
            <person name="Tang H."/>
            <person name="Lucas S.M."/>
            <person name="Robertson H.M."/>
            <person name="Bork P."/>
            <person name="Koonin E.V."/>
            <person name="Zdobnov E.M."/>
            <person name="Grigoriev I.V."/>
            <person name="Lynch M."/>
            <person name="Boore J.L."/>
        </authorList>
    </citation>
    <scope>NUCLEOTIDE SEQUENCE [LARGE SCALE GENOMIC DNA]</scope>
</reference>